<proteinExistence type="predicted"/>
<dbReference type="SUPFAM" id="SSF54427">
    <property type="entry name" value="NTF2-like"/>
    <property type="match status" value="1"/>
</dbReference>
<sequence>MSENKQTAEISKLIAAYTEAINNADHDTLTGMFSENGVLMPQGAPAVTGGLNILAAYQNMLSAFKLQVSYEIDDIGGDDRLAVVRTHSTGSSKIKSSGTVLPVNNKEIFILENMAGQWKINSYIFNNNSKP</sequence>
<dbReference type="Gene3D" id="3.10.450.50">
    <property type="match status" value="1"/>
</dbReference>
<dbReference type="RefSeq" id="WP_377117847.1">
    <property type="nucleotide sequence ID" value="NZ_JBHTHZ010000014.1"/>
</dbReference>
<dbReference type="Proteomes" id="UP001597010">
    <property type="component" value="Unassembled WGS sequence"/>
</dbReference>
<accession>A0ABW3AWL0</accession>
<comment type="caution">
    <text evidence="2">The sequence shown here is derived from an EMBL/GenBank/DDBJ whole genome shotgun (WGS) entry which is preliminary data.</text>
</comment>
<organism evidence="2 3">
    <name type="scientific">Mucilaginibacter litoreus</name>
    <dbReference type="NCBI Taxonomy" id="1048221"/>
    <lineage>
        <taxon>Bacteria</taxon>
        <taxon>Pseudomonadati</taxon>
        <taxon>Bacteroidota</taxon>
        <taxon>Sphingobacteriia</taxon>
        <taxon>Sphingobacteriales</taxon>
        <taxon>Sphingobacteriaceae</taxon>
        <taxon>Mucilaginibacter</taxon>
    </lineage>
</organism>
<name>A0ABW3AWL0_9SPHI</name>
<feature type="domain" description="DUF4440" evidence="1">
    <location>
        <begin position="10"/>
        <end position="120"/>
    </location>
</feature>
<evidence type="ECO:0000259" key="1">
    <source>
        <dbReference type="Pfam" id="PF14534"/>
    </source>
</evidence>
<reference evidence="3" key="1">
    <citation type="journal article" date="2019" name="Int. J. Syst. Evol. Microbiol.">
        <title>The Global Catalogue of Microorganisms (GCM) 10K type strain sequencing project: providing services to taxonomists for standard genome sequencing and annotation.</title>
        <authorList>
            <consortium name="The Broad Institute Genomics Platform"/>
            <consortium name="The Broad Institute Genome Sequencing Center for Infectious Disease"/>
            <person name="Wu L."/>
            <person name="Ma J."/>
        </authorList>
    </citation>
    <scope>NUCLEOTIDE SEQUENCE [LARGE SCALE GENOMIC DNA]</scope>
    <source>
        <strain evidence="3">CCUG 61484</strain>
    </source>
</reference>
<dbReference type="Pfam" id="PF14534">
    <property type="entry name" value="DUF4440"/>
    <property type="match status" value="1"/>
</dbReference>
<gene>
    <name evidence="2" type="ORF">ACFQZX_17605</name>
</gene>
<keyword evidence="3" id="KW-1185">Reference proteome</keyword>
<evidence type="ECO:0000313" key="2">
    <source>
        <dbReference type="EMBL" id="MFD0795442.1"/>
    </source>
</evidence>
<dbReference type="InterPro" id="IPR027843">
    <property type="entry name" value="DUF4440"/>
</dbReference>
<dbReference type="EMBL" id="JBHTHZ010000014">
    <property type="protein sequence ID" value="MFD0795442.1"/>
    <property type="molecule type" value="Genomic_DNA"/>
</dbReference>
<evidence type="ECO:0000313" key="3">
    <source>
        <dbReference type="Proteomes" id="UP001597010"/>
    </source>
</evidence>
<protein>
    <submittedName>
        <fullName evidence="2">YybH family protein</fullName>
    </submittedName>
</protein>
<dbReference type="InterPro" id="IPR032710">
    <property type="entry name" value="NTF2-like_dom_sf"/>
</dbReference>